<keyword evidence="7" id="KW-0915">Sodium</keyword>
<dbReference type="NCBIfam" id="NF007111">
    <property type="entry name" value="PRK09560.1"/>
    <property type="match status" value="1"/>
</dbReference>
<evidence type="ECO:0000256" key="3">
    <source>
        <dbReference type="ARBA" id="ARBA00022692"/>
    </source>
</evidence>
<reference evidence="8 9" key="1">
    <citation type="submission" date="2018-09" db="EMBL/GenBank/DDBJ databases">
        <title>Zymobacter palmae IAM14233 (=T109) whole genome analysis.</title>
        <authorList>
            <person name="Yanase H."/>
        </authorList>
    </citation>
    <scope>NUCLEOTIDE SEQUENCE [LARGE SCALE GENOMIC DNA]</scope>
    <source>
        <strain evidence="8 9">IAM14233</strain>
    </source>
</reference>
<dbReference type="KEGG" id="zpl:ZBT109_2247"/>
<dbReference type="Pfam" id="PF06965">
    <property type="entry name" value="Na_H_antiport_1"/>
    <property type="match status" value="1"/>
</dbReference>
<dbReference type="InterPro" id="IPR004670">
    <property type="entry name" value="NhaA"/>
</dbReference>
<dbReference type="PANTHER" id="PTHR30341:SF0">
    <property type="entry name" value="NA(+)_H(+) ANTIPORTER NHAA"/>
    <property type="match status" value="1"/>
</dbReference>
<dbReference type="Gene3D" id="1.20.1530.10">
    <property type="entry name" value="Na+/H+ antiporter like domain"/>
    <property type="match status" value="1"/>
</dbReference>
<feature type="transmembrane region" description="Helical" evidence="7">
    <location>
        <begin position="238"/>
        <end position="257"/>
    </location>
</feature>
<dbReference type="NCBIfam" id="NF007112">
    <property type="entry name" value="PRK09561.1"/>
    <property type="match status" value="1"/>
</dbReference>
<gene>
    <name evidence="7" type="primary">nhaA</name>
    <name evidence="8" type="ORF">ZBT109_2247</name>
</gene>
<comment type="function">
    <text evidence="7">Na(+)/H(+) antiporter that extrudes sodium in exchange for external protons.</text>
</comment>
<dbReference type="GO" id="GO:0006885">
    <property type="term" value="P:regulation of pH"/>
    <property type="evidence" value="ECO:0007669"/>
    <property type="project" value="UniProtKB-UniRule"/>
</dbReference>
<dbReference type="AlphaFoldDB" id="A0A348HH77"/>
<comment type="similarity">
    <text evidence="7">Belongs to the NhaA Na(+)/H(+) (TC 2.A.33) antiporter family.</text>
</comment>
<keyword evidence="4 7" id="KW-1133">Transmembrane helix</keyword>
<comment type="subcellular location">
    <subcellularLocation>
        <location evidence="1">Cell inner membrane</location>
        <topology evidence="1">Multi-pass membrane protein</topology>
    </subcellularLocation>
    <subcellularLocation>
        <location evidence="7">Cell membrane</location>
        <topology evidence="7">Multi-pass membrane protein</topology>
    </subcellularLocation>
</comment>
<evidence type="ECO:0000256" key="5">
    <source>
        <dbReference type="ARBA" id="ARBA00023136"/>
    </source>
</evidence>
<name>A0A348HH77_9GAMM</name>
<dbReference type="NCBIfam" id="TIGR00773">
    <property type="entry name" value="NhaA"/>
    <property type="match status" value="1"/>
</dbReference>
<keyword evidence="7" id="KW-0050">Antiport</keyword>
<protein>
    <recommendedName>
        <fullName evidence="7">Na(+)/H(+) antiporter NhaA</fullName>
    </recommendedName>
    <alternativeName>
        <fullName evidence="7">Sodium/proton antiporter NhaA</fullName>
    </alternativeName>
</protein>
<keyword evidence="3 7" id="KW-0812">Transmembrane</keyword>
<comment type="catalytic activity">
    <reaction evidence="7">
        <text>Na(+)(in) + 2 H(+)(out) = Na(+)(out) + 2 H(+)(in)</text>
        <dbReference type="Rhea" id="RHEA:29251"/>
        <dbReference type="ChEBI" id="CHEBI:15378"/>
        <dbReference type="ChEBI" id="CHEBI:29101"/>
    </reaction>
</comment>
<evidence type="ECO:0000256" key="1">
    <source>
        <dbReference type="ARBA" id="ARBA00004429"/>
    </source>
</evidence>
<dbReference type="InterPro" id="IPR023171">
    <property type="entry name" value="Na/H_antiporter_dom_sf"/>
</dbReference>
<dbReference type="GO" id="GO:0005886">
    <property type="term" value="C:plasma membrane"/>
    <property type="evidence" value="ECO:0007669"/>
    <property type="project" value="UniProtKB-SubCell"/>
</dbReference>
<feature type="transmembrane region" description="Helical" evidence="7">
    <location>
        <begin position="350"/>
        <end position="374"/>
    </location>
</feature>
<dbReference type="HAMAP" id="MF_01844">
    <property type="entry name" value="NhaA"/>
    <property type="match status" value="1"/>
</dbReference>
<evidence type="ECO:0000256" key="4">
    <source>
        <dbReference type="ARBA" id="ARBA00022989"/>
    </source>
</evidence>
<feature type="transmembrane region" description="Helical" evidence="7">
    <location>
        <begin position="317"/>
        <end position="338"/>
    </location>
</feature>
<sequence>MIHTSFSTLFSDVFAYIRMLPLPAVSLRYSQSILTRLKAGGLVFTRQLLSNAPFHFTHGHAMSSTSPCNQPRRKGLIYHPTTGGIVLIVASLIAILLANSPWQDNVQSLLHHAVMGRSVAHWINDGLMSVFFLSVGLEIKAELCEGQLACWGARVLPGLAALGGMVVPALVFTLFNAHQPQTLKGWAIPSATDIAFALTVITLLGKRVPASLRTFLAALAIIDDLGAIVIIACFYTQSLAWGMLAGASGAFAVLIIFNRLGIRALLPYLLVGGVLWYCMAGSGLHATLAGVLLALCIPRTAVAEGRASPLHRLSHALTPWVALLVLPLFGLANAGVTLSPTVLHHLLSPVPLGVMLGLLIGKPLGIFGMTWLTLRLRIAPMPAEACWSTLLATAMLCGIGFTMSLFIGGLAYASSPEYLDEVKIGVLAGSLLSTLLGVVAFRAITTMRRS</sequence>
<accession>A0A348HH77</accession>
<evidence type="ECO:0000256" key="2">
    <source>
        <dbReference type="ARBA" id="ARBA00022475"/>
    </source>
</evidence>
<evidence type="ECO:0000313" key="9">
    <source>
        <dbReference type="Proteomes" id="UP000267342"/>
    </source>
</evidence>
<keyword evidence="2 7" id="KW-1003">Cell membrane</keyword>
<feature type="transmembrane region" description="Helical" evidence="7">
    <location>
        <begin position="151"/>
        <end position="174"/>
    </location>
</feature>
<proteinExistence type="inferred from homology"/>
<dbReference type="Proteomes" id="UP000267342">
    <property type="component" value="Chromosome"/>
</dbReference>
<keyword evidence="6 7" id="KW-0739">Sodium transport</keyword>
<dbReference type="GO" id="GO:0015385">
    <property type="term" value="F:sodium:proton antiporter activity"/>
    <property type="evidence" value="ECO:0007669"/>
    <property type="project" value="UniProtKB-UniRule"/>
</dbReference>
<feature type="transmembrane region" description="Helical" evidence="7">
    <location>
        <begin position="76"/>
        <end position="99"/>
    </location>
</feature>
<evidence type="ECO:0000313" key="8">
    <source>
        <dbReference type="EMBL" id="BBG30979.1"/>
    </source>
</evidence>
<keyword evidence="7" id="KW-0406">Ion transport</keyword>
<organism evidence="8 9">
    <name type="scientific">Zymobacter palmae</name>
    <dbReference type="NCBI Taxonomy" id="33074"/>
    <lineage>
        <taxon>Bacteria</taxon>
        <taxon>Pseudomonadati</taxon>
        <taxon>Pseudomonadota</taxon>
        <taxon>Gammaproteobacteria</taxon>
        <taxon>Oceanospirillales</taxon>
        <taxon>Halomonadaceae</taxon>
        <taxon>Zymobacter group</taxon>
        <taxon>Zymobacter</taxon>
    </lineage>
</organism>
<feature type="transmembrane region" description="Helical" evidence="7">
    <location>
        <begin position="212"/>
        <end position="232"/>
    </location>
</feature>
<evidence type="ECO:0000256" key="6">
    <source>
        <dbReference type="ARBA" id="ARBA00023201"/>
    </source>
</evidence>
<evidence type="ECO:0000256" key="7">
    <source>
        <dbReference type="HAMAP-Rule" id="MF_01844"/>
    </source>
</evidence>
<dbReference type="STRING" id="1123510.GCA_000620025_01289"/>
<feature type="transmembrane region" description="Helical" evidence="7">
    <location>
        <begin position="186"/>
        <end position="205"/>
    </location>
</feature>
<keyword evidence="5 7" id="KW-0472">Membrane</keyword>
<feature type="transmembrane region" description="Helical" evidence="7">
    <location>
        <begin position="386"/>
        <end position="412"/>
    </location>
</feature>
<keyword evidence="7" id="KW-0813">Transport</keyword>
<dbReference type="PANTHER" id="PTHR30341">
    <property type="entry name" value="SODIUM ION/PROTON ANTIPORTER NHAA-RELATED"/>
    <property type="match status" value="1"/>
</dbReference>
<dbReference type="EMBL" id="AP018933">
    <property type="protein sequence ID" value="BBG30979.1"/>
    <property type="molecule type" value="Genomic_DNA"/>
</dbReference>
<keyword evidence="9" id="KW-1185">Reference proteome</keyword>
<feature type="transmembrane region" description="Helical" evidence="7">
    <location>
        <begin position="424"/>
        <end position="444"/>
    </location>
</feature>